<dbReference type="GO" id="GO:0004553">
    <property type="term" value="F:hydrolase activity, hydrolyzing O-glycosyl compounds"/>
    <property type="evidence" value="ECO:0007669"/>
    <property type="project" value="InterPro"/>
</dbReference>
<evidence type="ECO:0000256" key="1">
    <source>
        <dbReference type="ARBA" id="ARBA00007734"/>
    </source>
</evidence>
<dbReference type="SUPFAM" id="SSF48435">
    <property type="entry name" value="Bacterial muramidases"/>
    <property type="match status" value="1"/>
</dbReference>
<dbReference type="RefSeq" id="WP_192534053.1">
    <property type="nucleotide sequence ID" value="NZ_JACZHT010000003.1"/>
</dbReference>
<evidence type="ECO:0000256" key="3">
    <source>
        <dbReference type="ARBA" id="ARBA00022729"/>
    </source>
</evidence>
<dbReference type="Gene3D" id="1.10.530.10">
    <property type="match status" value="1"/>
</dbReference>
<comment type="caution">
    <text evidence="6">The sequence shown here is derived from an EMBL/GenBank/DDBJ whole genome shotgun (WGS) entry which is preliminary data.</text>
</comment>
<dbReference type="InterPro" id="IPR019734">
    <property type="entry name" value="TPR_rpt"/>
</dbReference>
<evidence type="ECO:0000256" key="4">
    <source>
        <dbReference type="SAM" id="SignalP"/>
    </source>
</evidence>
<comment type="similarity">
    <text evidence="2">Belongs to the virb1 family.</text>
</comment>
<dbReference type="InterPro" id="IPR023346">
    <property type="entry name" value="Lysozyme-like_dom_sf"/>
</dbReference>
<evidence type="ECO:0000259" key="5">
    <source>
        <dbReference type="Pfam" id="PF01464"/>
    </source>
</evidence>
<dbReference type="AlphaFoldDB" id="A0A8J6YPU4"/>
<proteinExistence type="inferred from homology"/>
<feature type="signal peptide" evidence="4">
    <location>
        <begin position="1"/>
        <end position="17"/>
    </location>
</feature>
<comment type="similarity">
    <text evidence="1">Belongs to the transglycosylase Slt family.</text>
</comment>
<dbReference type="EMBL" id="JACZHT010000003">
    <property type="protein sequence ID" value="MBE1237042.1"/>
    <property type="molecule type" value="Genomic_DNA"/>
</dbReference>
<dbReference type="Gene3D" id="1.25.20.10">
    <property type="entry name" value="Bacterial muramidases"/>
    <property type="match status" value="1"/>
</dbReference>
<feature type="chain" id="PRO_5035265894" evidence="4">
    <location>
        <begin position="18"/>
        <end position="656"/>
    </location>
</feature>
<dbReference type="PANTHER" id="PTHR37423">
    <property type="entry name" value="SOLUBLE LYTIC MUREIN TRANSGLYCOSYLASE-RELATED"/>
    <property type="match status" value="1"/>
</dbReference>
<organism evidence="6 7">
    <name type="scientific">Phaeovibrio sulfidiphilus</name>
    <dbReference type="NCBI Taxonomy" id="1220600"/>
    <lineage>
        <taxon>Bacteria</taxon>
        <taxon>Pseudomonadati</taxon>
        <taxon>Pseudomonadota</taxon>
        <taxon>Alphaproteobacteria</taxon>
        <taxon>Rhodospirillales</taxon>
        <taxon>Rhodospirillaceae</taxon>
        <taxon>Phaeovibrio</taxon>
    </lineage>
</organism>
<evidence type="ECO:0000313" key="6">
    <source>
        <dbReference type="EMBL" id="MBE1237042.1"/>
    </source>
</evidence>
<dbReference type="Pfam" id="PF13181">
    <property type="entry name" value="TPR_8"/>
    <property type="match status" value="1"/>
</dbReference>
<dbReference type="Proteomes" id="UP000631034">
    <property type="component" value="Unassembled WGS sequence"/>
</dbReference>
<evidence type="ECO:0000313" key="7">
    <source>
        <dbReference type="Proteomes" id="UP000631034"/>
    </source>
</evidence>
<sequence length="656" mass="72655">MTVLVTLALLIPGVAGAARLSASDTAIYNAAFKAADAGNWGQALHLAGKASDRTLREVLMWRYVRAPLTGGPDLATRLAFLDAHPDWPTVTGLRRVIETQLLTEATPANRVIDILGRYPPVSAVGKRALAQAYLEKGRKEEAGRLFREAWIEGDFSKDNEEKFLAQARPFLSARDHIARTDRLIWDGVYDSARRMIVRLPKDQGLLMQARITLGSGKGNPTAAVNAVPAQLRKDPGLVFERIRWRRKSKLYDEAIELLQSAKPVAGYERLWWTEQNVLIRHALSKGHITQAYRLASRHGHTAGAHSMDSEFLAGWIALRFLNDPKAALPHFQQIQKNVEMPISLSRGAYWIGRTYEAMGNTAQAQEWYRKATAYPATFYGQLAASRTGVSLNRLISGQDPAPRAPSGNTMARAVEQLGELGRHDEMLPFLIVLCDSAPDPALHAFLARAAAAAGRNDFAVQVARRAARQNTLLLEYGYPVPPGLDKAIARQAQANGFPQALAYGVIRQESNFYDRARSAAGALGLMQLMPGTAKDTAKKEDVAYRLAALTDEPAYNTRLGNRYLGDQLRRFDGSIILAAAAYNAGPGRPVSWINEHGDPRLMRNTDDIIDWIERIPFSETRNYVMRVHEGALVYRVRLGEKVDAKAPELHLRRAVH</sequence>
<evidence type="ECO:0000256" key="2">
    <source>
        <dbReference type="ARBA" id="ARBA00009387"/>
    </source>
</evidence>
<dbReference type="SUPFAM" id="SSF53955">
    <property type="entry name" value="Lysozyme-like"/>
    <property type="match status" value="1"/>
</dbReference>
<keyword evidence="7" id="KW-1185">Reference proteome</keyword>
<dbReference type="InterPro" id="IPR008258">
    <property type="entry name" value="Transglycosylase_SLT_dom_1"/>
</dbReference>
<dbReference type="InterPro" id="IPR008939">
    <property type="entry name" value="Lytic_TGlycosylase_superhlx_U"/>
</dbReference>
<dbReference type="CDD" id="cd13401">
    <property type="entry name" value="Slt70-like"/>
    <property type="match status" value="1"/>
</dbReference>
<accession>A0A8J6YPU4</accession>
<gene>
    <name evidence="6" type="ORF">IHV25_05210</name>
</gene>
<dbReference type="PANTHER" id="PTHR37423:SF2">
    <property type="entry name" value="MEMBRANE-BOUND LYTIC MUREIN TRANSGLYCOSYLASE C"/>
    <property type="match status" value="1"/>
</dbReference>
<keyword evidence="3 4" id="KW-0732">Signal</keyword>
<feature type="domain" description="Transglycosylase SLT" evidence="5">
    <location>
        <begin position="488"/>
        <end position="597"/>
    </location>
</feature>
<protein>
    <submittedName>
        <fullName evidence="6">Lytic transglycosylase domain-containing protein</fullName>
    </submittedName>
</protein>
<name>A0A8J6YPU4_9PROT</name>
<dbReference type="GO" id="GO:0042597">
    <property type="term" value="C:periplasmic space"/>
    <property type="evidence" value="ECO:0007669"/>
    <property type="project" value="InterPro"/>
</dbReference>
<dbReference type="Pfam" id="PF01464">
    <property type="entry name" value="SLT"/>
    <property type="match status" value="1"/>
</dbReference>
<reference evidence="6" key="1">
    <citation type="submission" date="2020-10" db="EMBL/GenBank/DDBJ databases">
        <title>Genome sequence of the unusual species of purple photosynthetic bacteria, Phaeovibrio sulfidiphilus DSM 23193, type strain.</title>
        <authorList>
            <person name="Kyndt J.A."/>
            <person name="Meyer T.E."/>
        </authorList>
    </citation>
    <scope>NUCLEOTIDE SEQUENCE</scope>
    <source>
        <strain evidence="6">DSM 23193</strain>
    </source>
</reference>